<dbReference type="InterPro" id="IPR021109">
    <property type="entry name" value="Peptidase_aspartic_dom_sf"/>
</dbReference>
<accession>A0A926F866</accession>
<proteinExistence type="predicted"/>
<keyword evidence="3" id="KW-1185">Reference proteome</keyword>
<dbReference type="Gene3D" id="2.40.70.10">
    <property type="entry name" value="Acid Proteases"/>
    <property type="match status" value="2"/>
</dbReference>
<protein>
    <submittedName>
        <fullName evidence="2">Clan AA aspartic protease</fullName>
    </submittedName>
</protein>
<name>A0A926F866_9BACT</name>
<keyword evidence="2" id="KW-0378">Hydrolase</keyword>
<gene>
    <name evidence="2" type="ORF">H8744_18130</name>
</gene>
<feature type="signal peptide" evidence="1">
    <location>
        <begin position="1"/>
        <end position="19"/>
    </location>
</feature>
<dbReference type="RefSeq" id="WP_262436202.1">
    <property type="nucleotide sequence ID" value="NZ_JACRTF010000001.1"/>
</dbReference>
<reference evidence="2" key="1">
    <citation type="submission" date="2020-08" db="EMBL/GenBank/DDBJ databases">
        <title>Genome public.</title>
        <authorList>
            <person name="Liu C."/>
            <person name="Sun Q."/>
        </authorList>
    </citation>
    <scope>NUCLEOTIDE SEQUENCE</scope>
    <source>
        <strain evidence="2">N12</strain>
    </source>
</reference>
<keyword evidence="1" id="KW-0732">Signal</keyword>
<sequence length="437" mass="48477">MKKLLFAIWSMLFVMAIQAQQADMRVGELINRSDWFSLEEEYPVLKDSIQADFLKLLAEAMLATNFNQPDRAIECIGQLMAEHQGELGFGNIQNLVTLASSIDWNRGNYARSADGLKDFISGVKAAGMTEDIEPVANLYEFFNQFRDLPSPALTRPDKDVEVAVSIEKVKLPTSVDEKGWRGTQILMPVTVHGKEYHFIFDTGAGTTYMSERFAKEVGVSIVKDSFLINGGLPGASYGMLGYLDSLQVGEMTFHNAKVTIARPNAMDSVLQVDAILGIDFMNLTGEFQIYPKEGKVVFPLQSTRLPATGRNLMMPNGCPVLKAYSGNDLLKFIFDTGCTTGELYYPYYQKYKDRLDSIGKKDSGIGGGFNFIEKKEILRIPSASFSIGDIPVEISDISVSYVPVTYGGNEDGILGMSLVNLFRKVTVNLKDMFVTFE</sequence>
<dbReference type="Proteomes" id="UP000651085">
    <property type="component" value="Unassembled WGS sequence"/>
</dbReference>
<dbReference type="CDD" id="cd05483">
    <property type="entry name" value="retropepsin_like_bacteria"/>
    <property type="match status" value="1"/>
</dbReference>
<dbReference type="InterPro" id="IPR034122">
    <property type="entry name" value="Retropepsin-like_bacterial"/>
</dbReference>
<dbReference type="GO" id="GO:0006508">
    <property type="term" value="P:proteolysis"/>
    <property type="evidence" value="ECO:0007669"/>
    <property type="project" value="UniProtKB-KW"/>
</dbReference>
<evidence type="ECO:0000313" key="3">
    <source>
        <dbReference type="Proteomes" id="UP000651085"/>
    </source>
</evidence>
<dbReference type="Pfam" id="PF13975">
    <property type="entry name" value="gag-asp_proteas"/>
    <property type="match status" value="1"/>
</dbReference>
<dbReference type="AlphaFoldDB" id="A0A926F866"/>
<keyword evidence="2" id="KW-0645">Protease</keyword>
<comment type="caution">
    <text evidence="2">The sequence shown here is derived from an EMBL/GenBank/DDBJ whole genome shotgun (WGS) entry which is preliminary data.</text>
</comment>
<evidence type="ECO:0000313" key="2">
    <source>
        <dbReference type="EMBL" id="MBC8595131.1"/>
    </source>
</evidence>
<dbReference type="EMBL" id="JACRTF010000001">
    <property type="protein sequence ID" value="MBC8595131.1"/>
    <property type="molecule type" value="Genomic_DNA"/>
</dbReference>
<dbReference type="GO" id="GO:0008233">
    <property type="term" value="F:peptidase activity"/>
    <property type="evidence" value="ECO:0007669"/>
    <property type="project" value="UniProtKB-KW"/>
</dbReference>
<feature type="chain" id="PRO_5039423874" evidence="1">
    <location>
        <begin position="20"/>
        <end position="437"/>
    </location>
</feature>
<dbReference type="SUPFAM" id="SSF50630">
    <property type="entry name" value="Acid proteases"/>
    <property type="match status" value="1"/>
</dbReference>
<organism evidence="2 3">
    <name type="scientific">Jilunia laotingensis</name>
    <dbReference type="NCBI Taxonomy" id="2763675"/>
    <lineage>
        <taxon>Bacteria</taxon>
        <taxon>Pseudomonadati</taxon>
        <taxon>Bacteroidota</taxon>
        <taxon>Bacteroidia</taxon>
        <taxon>Bacteroidales</taxon>
        <taxon>Bacteroidaceae</taxon>
        <taxon>Jilunia</taxon>
    </lineage>
</organism>
<evidence type="ECO:0000256" key="1">
    <source>
        <dbReference type="SAM" id="SignalP"/>
    </source>
</evidence>